<dbReference type="KEGG" id="reu:Reut_A2924"/>
<organism evidence="1">
    <name type="scientific">Cupriavidus pinatubonensis (strain JMP 134 / LMG 1197)</name>
    <name type="common">Cupriavidus necator (strain JMP 134)</name>
    <dbReference type="NCBI Taxonomy" id="264198"/>
    <lineage>
        <taxon>Bacteria</taxon>
        <taxon>Pseudomonadati</taxon>
        <taxon>Pseudomonadota</taxon>
        <taxon>Betaproteobacteria</taxon>
        <taxon>Burkholderiales</taxon>
        <taxon>Burkholderiaceae</taxon>
        <taxon>Cupriavidus</taxon>
    </lineage>
</organism>
<evidence type="ECO:0000313" key="1">
    <source>
        <dbReference type="EMBL" id="AAZ62284.1"/>
    </source>
</evidence>
<dbReference type="EMBL" id="CP000090">
    <property type="protein sequence ID" value="AAZ62284.1"/>
    <property type="molecule type" value="Genomic_DNA"/>
</dbReference>
<dbReference type="AlphaFoldDB" id="Q46X49"/>
<sequence>MKLVFSYLDGGTHPAAGHVFHWHPIAIGGVDVPRYNRYVCGVLGAIAQTIEDCDRLLSFLSAVEGGLEQEVETGGNDVTLTLTREGVQVDIEANEDWVGTEEGHFSLREWKLILEGWKRFLAMPQAKESVVEVFL</sequence>
<reference evidence="1" key="1">
    <citation type="submission" date="2005-08" db="EMBL/GenBank/DDBJ databases">
        <title>Complete sequence of Chromosome1 of Ralstonia eutropha JMP134.</title>
        <authorList>
            <person name="Copeland A."/>
            <person name="Lucas S."/>
            <person name="Lapidus A."/>
            <person name="Barry K."/>
            <person name="Detter J.C."/>
            <person name="Glavina T."/>
            <person name="Hammon N."/>
            <person name="Israni S."/>
            <person name="Pitluck S."/>
            <person name="Goltsman E."/>
            <person name="Martinez M."/>
            <person name="Schmutz J."/>
            <person name="Larimer F."/>
            <person name="Land M."/>
            <person name="Lykidis A."/>
            <person name="Richardson P."/>
        </authorList>
    </citation>
    <scope>NUCLEOTIDE SEQUENCE</scope>
    <source>
        <strain evidence="1">JMP134</strain>
    </source>
</reference>
<proteinExistence type="predicted"/>
<accession>Q46X49</accession>
<name>Q46X49_CUPPJ</name>
<protein>
    <submittedName>
        <fullName evidence="1">Uncharacterized protein</fullName>
    </submittedName>
</protein>
<dbReference type="OrthoDB" id="6999634at2"/>
<gene>
    <name evidence="1" type="ordered locus">Reut_A2924</name>
</gene>
<dbReference type="STRING" id="264198.Reut_A2924"/>
<dbReference type="HOGENOM" id="CLU_1882280_0_0_4"/>